<dbReference type="STRING" id="329885.A0A4U0V2H4"/>
<feature type="compositionally biased region" description="Basic and acidic residues" evidence="1">
    <location>
        <begin position="1"/>
        <end position="13"/>
    </location>
</feature>
<reference evidence="3" key="2">
    <citation type="submission" date="2021-12" db="EMBL/GenBank/DDBJ databases">
        <title>Black yeast isolated from Biological Soil Crust.</title>
        <authorList>
            <person name="Kurbessoian T."/>
        </authorList>
    </citation>
    <scope>NUCLEOTIDE SEQUENCE</scope>
    <source>
        <strain evidence="3">CCFEE 5208</strain>
    </source>
</reference>
<dbReference type="Proteomes" id="UP001168146">
    <property type="component" value="Unassembled WGS sequence"/>
</dbReference>
<dbReference type="Proteomes" id="UP000310066">
    <property type="component" value="Unassembled WGS sequence"/>
</dbReference>
<evidence type="ECO:0000313" key="3">
    <source>
        <dbReference type="EMBL" id="KAK0309534.1"/>
    </source>
</evidence>
<feature type="compositionally biased region" description="Pro residues" evidence="1">
    <location>
        <begin position="53"/>
        <end position="62"/>
    </location>
</feature>
<dbReference type="AlphaFoldDB" id="A0A4U0V2H4"/>
<evidence type="ECO:0000259" key="2">
    <source>
        <dbReference type="PROSITE" id="PS50020"/>
    </source>
</evidence>
<feature type="domain" description="WW" evidence="2">
    <location>
        <begin position="56"/>
        <end position="90"/>
    </location>
</feature>
<feature type="region of interest" description="Disordered" evidence="1">
    <location>
        <begin position="1"/>
        <end position="63"/>
    </location>
</feature>
<name>A0A4U0V2H4_9PEZI</name>
<dbReference type="InterPro" id="IPR001202">
    <property type="entry name" value="WW_dom"/>
</dbReference>
<organism evidence="4 5">
    <name type="scientific">Friedmanniomyces endolithicus</name>
    <dbReference type="NCBI Taxonomy" id="329885"/>
    <lineage>
        <taxon>Eukaryota</taxon>
        <taxon>Fungi</taxon>
        <taxon>Dikarya</taxon>
        <taxon>Ascomycota</taxon>
        <taxon>Pezizomycotina</taxon>
        <taxon>Dothideomycetes</taxon>
        <taxon>Dothideomycetidae</taxon>
        <taxon>Mycosphaerellales</taxon>
        <taxon>Teratosphaeriaceae</taxon>
        <taxon>Friedmanniomyces</taxon>
    </lineage>
</organism>
<evidence type="ECO:0000313" key="5">
    <source>
        <dbReference type="Proteomes" id="UP000310066"/>
    </source>
</evidence>
<dbReference type="EMBL" id="JASUXU010000081">
    <property type="protein sequence ID" value="KAK0309534.1"/>
    <property type="molecule type" value="Genomic_DNA"/>
</dbReference>
<dbReference type="EMBL" id="NAJP01000021">
    <property type="protein sequence ID" value="TKA42838.1"/>
    <property type="molecule type" value="Genomic_DNA"/>
</dbReference>
<sequence>MAYYGDREERITESEQYSNNYDRGYGYGEDRRGPREEERYTETTYYSNDNDRPPPPQVPYPWRPEWDARERRYIFVNEQNGERTWDFPGGYGGGGGYERREEVFTEEQRGYGEQQRRQGGGHSGLMYGAMGAAAGLAGGAFLMHESGNIENDYERDKYRVENDVEDFPENTARWGGEKVQEVEDIPQDVEQGFDRFGRRIENGFDDVVDAPEEVSGWAGRKVGDVERYDDNVGNAYDEGRDERRYEDNDRW</sequence>
<reference evidence="4 5" key="1">
    <citation type="submission" date="2017-03" db="EMBL/GenBank/DDBJ databases">
        <title>Genomes of endolithic fungi from Antarctica.</title>
        <authorList>
            <person name="Coleine C."/>
            <person name="Masonjones S."/>
            <person name="Stajich J.E."/>
        </authorList>
    </citation>
    <scope>NUCLEOTIDE SEQUENCE [LARGE SCALE GENOMIC DNA]</scope>
    <source>
        <strain evidence="4 5">CCFEE 5311</strain>
    </source>
</reference>
<dbReference type="OrthoDB" id="2367685at2759"/>
<dbReference type="PROSITE" id="PS50020">
    <property type="entry name" value="WW_DOMAIN_2"/>
    <property type="match status" value="1"/>
</dbReference>
<feature type="region of interest" description="Disordered" evidence="1">
    <location>
        <begin position="230"/>
        <end position="251"/>
    </location>
</feature>
<accession>A0A4U0V2H4</accession>
<evidence type="ECO:0000256" key="1">
    <source>
        <dbReference type="SAM" id="MobiDB-lite"/>
    </source>
</evidence>
<evidence type="ECO:0000313" key="4">
    <source>
        <dbReference type="EMBL" id="TKA42838.1"/>
    </source>
</evidence>
<feature type="compositionally biased region" description="Basic and acidic residues" evidence="1">
    <location>
        <begin position="237"/>
        <end position="251"/>
    </location>
</feature>
<comment type="caution">
    <text evidence="4">The sequence shown here is derived from an EMBL/GenBank/DDBJ whole genome shotgun (WGS) entry which is preliminary data.</text>
</comment>
<feature type="compositionally biased region" description="Basic and acidic residues" evidence="1">
    <location>
        <begin position="28"/>
        <end position="41"/>
    </location>
</feature>
<gene>
    <name evidence="4" type="ORF">B0A54_07054</name>
    <name evidence="3" type="ORF">LTR82_015156</name>
</gene>
<proteinExistence type="predicted"/>
<protein>
    <recommendedName>
        <fullName evidence="2">WW domain-containing protein</fullName>
    </recommendedName>
</protein>